<organism evidence="3 4">
    <name type="scientific">Thioalkalicoccus limnaeus</name>
    <dbReference type="NCBI Taxonomy" id="120681"/>
    <lineage>
        <taxon>Bacteria</taxon>
        <taxon>Pseudomonadati</taxon>
        <taxon>Pseudomonadota</taxon>
        <taxon>Gammaproteobacteria</taxon>
        <taxon>Chromatiales</taxon>
        <taxon>Chromatiaceae</taxon>
        <taxon>Thioalkalicoccus</taxon>
    </lineage>
</organism>
<dbReference type="Proteomes" id="UP001564408">
    <property type="component" value="Unassembled WGS sequence"/>
</dbReference>
<protein>
    <submittedName>
        <fullName evidence="3">Uncharacterized protein</fullName>
    </submittedName>
</protein>
<evidence type="ECO:0000256" key="1">
    <source>
        <dbReference type="SAM" id="MobiDB-lite"/>
    </source>
</evidence>
<evidence type="ECO:0000256" key="2">
    <source>
        <dbReference type="SAM" id="SignalP"/>
    </source>
</evidence>
<dbReference type="EMBL" id="JBDKXB010000002">
    <property type="protein sequence ID" value="MEY6431232.1"/>
    <property type="molecule type" value="Genomic_DNA"/>
</dbReference>
<gene>
    <name evidence="3" type="ORF">ABC977_02290</name>
</gene>
<feature type="region of interest" description="Disordered" evidence="1">
    <location>
        <begin position="147"/>
        <end position="166"/>
    </location>
</feature>
<keyword evidence="4" id="KW-1185">Reference proteome</keyword>
<feature type="chain" id="PRO_5046829595" evidence="2">
    <location>
        <begin position="31"/>
        <end position="166"/>
    </location>
</feature>
<dbReference type="RefSeq" id="WP_369665618.1">
    <property type="nucleotide sequence ID" value="NZ_JBDKXB010000002.1"/>
</dbReference>
<comment type="caution">
    <text evidence="3">The sequence shown here is derived from an EMBL/GenBank/DDBJ whole genome shotgun (WGS) entry which is preliminary data.</text>
</comment>
<accession>A0ABV4BD11</accession>
<feature type="signal peptide" evidence="2">
    <location>
        <begin position="1"/>
        <end position="30"/>
    </location>
</feature>
<evidence type="ECO:0000313" key="3">
    <source>
        <dbReference type="EMBL" id="MEY6431232.1"/>
    </source>
</evidence>
<proteinExistence type="predicted"/>
<evidence type="ECO:0000313" key="4">
    <source>
        <dbReference type="Proteomes" id="UP001564408"/>
    </source>
</evidence>
<sequence>MQIFRCSSFAAAAAAAALAVTVLAPKPAEAQSAACVNLLVGAGYAAWMGVEFAGTYHWSSSFPIGQHRCIKLPVKDMVDGNTYRVVVSAVLGSSKVPCTPEPSPYSSSNTSSVVYNAWGTTLNVHCEMPSAETTAVVEGVDITPSEAGLKALEKHKTEGELPPPTE</sequence>
<name>A0ABV4BD11_9GAMM</name>
<reference evidence="3 4" key="1">
    <citation type="submission" date="2024-05" db="EMBL/GenBank/DDBJ databases">
        <title>Genome Sequence and Characterization of the New Strain Purple Sulfur Bacterium of Genus Thioalkalicoccus.</title>
        <authorList>
            <person name="Bryantseva I.A."/>
            <person name="Kyndt J.A."/>
            <person name="Imhoff J.F."/>
        </authorList>
    </citation>
    <scope>NUCLEOTIDE SEQUENCE [LARGE SCALE GENOMIC DNA]</scope>
    <source>
        <strain evidence="3 4">Um2</strain>
    </source>
</reference>
<keyword evidence="2" id="KW-0732">Signal</keyword>